<keyword evidence="4" id="KW-0479">Metal-binding</keyword>
<dbReference type="GO" id="GO:0046872">
    <property type="term" value="F:metal ion binding"/>
    <property type="evidence" value="ECO:0007669"/>
    <property type="project" value="UniProtKB-KW"/>
</dbReference>
<dbReference type="KEGG" id="pchm:VFPPC_15249"/>
<dbReference type="EC" id="4.2.3.-" evidence="4"/>
<dbReference type="PANTHER" id="PTHR35201">
    <property type="entry name" value="TERPENE SYNTHASE"/>
    <property type="match status" value="1"/>
</dbReference>
<gene>
    <name evidence="5" type="ORF">VFPPC_15249</name>
</gene>
<sequence length="374" mass="42464">MDSLAKELAGQKLRVPDLRSKFKSWPQGVNARLGDLRVEVDRMIQGVTDDLEMLDNAERSDMGHLAALWYPNAEWTKLNVAAAYLAWVFIWDDEIDLGVTATAKDQNLGREYCEKSLKYIKGNMGLGNSLPRSHPYRYMQIFEKFGDGLRTTDKAERLRTYKGLKSYITQVGVEHDRQLAKVLPTPKEYHAMRMGTAGVAPVAGCAEYMNGVRLPDWVRNSAELKILGRESTLLCLIINDLYSAPKEIKCNTFQNYVVVLLNESKTRSLDGAVNRLLEMLDDSMKSFEKAAEGLKRKAQHDEVLLKDLTAVIDSHCHFVTGLIEWTLTSSRYKMDRYLQRDGSVIIPLGTEQAGLGLQYVWGLVRPFLSKIYFR</sequence>
<dbReference type="SUPFAM" id="SSF48576">
    <property type="entry name" value="Terpenoid synthases"/>
    <property type="match status" value="1"/>
</dbReference>
<dbReference type="AlphaFoldDB" id="A0A179G6P2"/>
<dbReference type="InterPro" id="IPR008949">
    <property type="entry name" value="Isoprenoid_synthase_dom_sf"/>
</dbReference>
<dbReference type="EMBL" id="LSBJ02000001">
    <property type="protein sequence ID" value="OAQ73091.1"/>
    <property type="molecule type" value="Genomic_DNA"/>
</dbReference>
<dbReference type="InterPro" id="IPR034686">
    <property type="entry name" value="Terpene_cyclase-like_2"/>
</dbReference>
<comment type="caution">
    <text evidence="5">The sequence shown here is derived from an EMBL/GenBank/DDBJ whole genome shotgun (WGS) entry which is preliminary data.</text>
</comment>
<dbReference type="Proteomes" id="UP000078397">
    <property type="component" value="Unassembled WGS sequence"/>
</dbReference>
<dbReference type="RefSeq" id="XP_018149174.1">
    <property type="nucleotide sequence ID" value="XM_018293002.1"/>
</dbReference>
<keyword evidence="6" id="KW-1185">Reference proteome</keyword>
<dbReference type="GO" id="GO:0010333">
    <property type="term" value="F:terpene synthase activity"/>
    <property type="evidence" value="ECO:0007669"/>
    <property type="project" value="InterPro"/>
</dbReference>
<name>A0A179G6P2_METCM</name>
<organism evidence="5 6">
    <name type="scientific">Pochonia chlamydosporia 170</name>
    <dbReference type="NCBI Taxonomy" id="1380566"/>
    <lineage>
        <taxon>Eukaryota</taxon>
        <taxon>Fungi</taxon>
        <taxon>Dikarya</taxon>
        <taxon>Ascomycota</taxon>
        <taxon>Pezizomycotina</taxon>
        <taxon>Sordariomycetes</taxon>
        <taxon>Hypocreomycetidae</taxon>
        <taxon>Hypocreales</taxon>
        <taxon>Clavicipitaceae</taxon>
        <taxon>Pochonia</taxon>
    </lineage>
</organism>
<reference evidence="5 6" key="1">
    <citation type="journal article" date="2016" name="PLoS Pathog.">
        <title>Biosynthesis of antibiotic leucinostatins in bio-control fungus Purpureocillium lilacinum and their inhibition on phytophthora revealed by genome mining.</title>
        <authorList>
            <person name="Wang G."/>
            <person name="Liu Z."/>
            <person name="Lin R."/>
            <person name="Li E."/>
            <person name="Mao Z."/>
            <person name="Ling J."/>
            <person name="Yang Y."/>
            <person name="Yin W.B."/>
            <person name="Xie B."/>
        </authorList>
    </citation>
    <scope>NUCLEOTIDE SEQUENCE [LARGE SCALE GENOMIC DNA]</scope>
    <source>
        <strain evidence="5">170</strain>
    </source>
</reference>
<dbReference type="GO" id="GO:0008299">
    <property type="term" value="P:isoprenoid biosynthetic process"/>
    <property type="evidence" value="ECO:0007669"/>
    <property type="project" value="UniProtKB-ARBA"/>
</dbReference>
<dbReference type="Pfam" id="PF19086">
    <property type="entry name" value="Terpene_syn_C_2"/>
    <property type="match status" value="1"/>
</dbReference>
<keyword evidence="4" id="KW-0456">Lyase</keyword>
<accession>A0A179G6P2</accession>
<dbReference type="Gene3D" id="1.10.600.10">
    <property type="entry name" value="Farnesyl Diphosphate Synthase"/>
    <property type="match status" value="1"/>
</dbReference>
<evidence type="ECO:0000256" key="4">
    <source>
        <dbReference type="RuleBase" id="RU366034"/>
    </source>
</evidence>
<dbReference type="SFLD" id="SFLDS00005">
    <property type="entry name" value="Isoprenoid_Synthase_Type_I"/>
    <property type="match status" value="1"/>
</dbReference>
<keyword evidence="3 4" id="KW-0460">Magnesium</keyword>
<protein>
    <recommendedName>
        <fullName evidence="4">Terpene synthase</fullName>
        <ecNumber evidence="4">4.2.3.-</ecNumber>
    </recommendedName>
</protein>
<evidence type="ECO:0000256" key="1">
    <source>
        <dbReference type="ARBA" id="ARBA00001946"/>
    </source>
</evidence>
<evidence type="ECO:0000313" key="5">
    <source>
        <dbReference type="EMBL" id="OAQ73091.1"/>
    </source>
</evidence>
<dbReference type="GeneID" id="28856996"/>
<evidence type="ECO:0000256" key="3">
    <source>
        <dbReference type="ARBA" id="ARBA00022842"/>
    </source>
</evidence>
<dbReference type="SFLD" id="SFLDG01020">
    <property type="entry name" value="Terpene_Cyclase_Like_2"/>
    <property type="match status" value="1"/>
</dbReference>
<comment type="cofactor">
    <cofactor evidence="1 4">
        <name>Mg(2+)</name>
        <dbReference type="ChEBI" id="CHEBI:18420"/>
    </cofactor>
</comment>
<proteinExistence type="inferred from homology"/>
<evidence type="ECO:0000256" key="2">
    <source>
        <dbReference type="ARBA" id="ARBA00006333"/>
    </source>
</evidence>
<comment type="similarity">
    <text evidence="2 4">Belongs to the terpene synthase family.</text>
</comment>
<dbReference type="PANTHER" id="PTHR35201:SF4">
    <property type="entry name" value="BETA-PINACENE SYNTHASE-RELATED"/>
    <property type="match status" value="1"/>
</dbReference>
<dbReference type="OrthoDB" id="2861623at2759"/>
<dbReference type="STRING" id="1380566.A0A179G6P2"/>
<evidence type="ECO:0000313" key="6">
    <source>
        <dbReference type="Proteomes" id="UP000078397"/>
    </source>
</evidence>